<gene>
    <name evidence="3" type="ORF">E8P82_03715</name>
</gene>
<accession>A0A4S5E8F0</accession>
<keyword evidence="4" id="KW-1185">Reference proteome</keyword>
<feature type="transmembrane region" description="Helical" evidence="2">
    <location>
        <begin position="35"/>
        <end position="53"/>
    </location>
</feature>
<keyword evidence="2" id="KW-0812">Transmembrane</keyword>
<dbReference type="AlphaFoldDB" id="A0A4S5E8F0"/>
<comment type="caution">
    <text evidence="3">The sequence shown here is derived from an EMBL/GenBank/DDBJ whole genome shotgun (WGS) entry which is preliminary data.</text>
</comment>
<feature type="compositionally biased region" description="Gly residues" evidence="1">
    <location>
        <begin position="1"/>
        <end position="10"/>
    </location>
</feature>
<evidence type="ECO:0000256" key="1">
    <source>
        <dbReference type="SAM" id="MobiDB-lite"/>
    </source>
</evidence>
<reference evidence="3 4" key="1">
    <citation type="submission" date="2019-04" db="EMBL/GenBank/DDBJ databases">
        <authorList>
            <person name="Liu Q."/>
            <person name="Xin Y.-H."/>
        </authorList>
    </citation>
    <scope>NUCLEOTIDE SEQUENCE [LARGE SCALE GENOMIC DNA]</scope>
    <source>
        <strain evidence="3 4">AM23</strain>
    </source>
</reference>
<dbReference type="OrthoDB" id="4952807at2"/>
<evidence type="ECO:0000313" key="3">
    <source>
        <dbReference type="EMBL" id="THJ67941.1"/>
    </source>
</evidence>
<keyword evidence="2" id="KW-0472">Membrane</keyword>
<evidence type="ECO:0000256" key="2">
    <source>
        <dbReference type="SAM" id="Phobius"/>
    </source>
</evidence>
<feature type="region of interest" description="Disordered" evidence="1">
    <location>
        <begin position="1"/>
        <end position="27"/>
    </location>
</feature>
<keyword evidence="2" id="KW-1133">Transmembrane helix</keyword>
<dbReference type="EMBL" id="SSWH01000002">
    <property type="protein sequence ID" value="THJ67941.1"/>
    <property type="molecule type" value="Genomic_DNA"/>
</dbReference>
<organism evidence="3 4">
    <name type="scientific">Arthrobacter echini</name>
    <dbReference type="NCBI Taxonomy" id="1529066"/>
    <lineage>
        <taxon>Bacteria</taxon>
        <taxon>Bacillati</taxon>
        <taxon>Actinomycetota</taxon>
        <taxon>Actinomycetes</taxon>
        <taxon>Micrococcales</taxon>
        <taxon>Micrococcaceae</taxon>
        <taxon>Arthrobacter</taxon>
    </lineage>
</organism>
<evidence type="ECO:0000313" key="4">
    <source>
        <dbReference type="Proteomes" id="UP000305233"/>
    </source>
</evidence>
<dbReference type="Proteomes" id="UP000305233">
    <property type="component" value="Unassembled WGS sequence"/>
</dbReference>
<name>A0A4S5E8F0_9MICC</name>
<feature type="transmembrane region" description="Helical" evidence="2">
    <location>
        <begin position="86"/>
        <end position="112"/>
    </location>
</feature>
<dbReference type="RefSeq" id="WP_136453138.1">
    <property type="nucleotide sequence ID" value="NZ_SSWH01000002.1"/>
</dbReference>
<protein>
    <submittedName>
        <fullName evidence="3">Uncharacterized protein</fullName>
    </submittedName>
</protein>
<feature type="transmembrane region" description="Helical" evidence="2">
    <location>
        <begin position="59"/>
        <end position="79"/>
    </location>
</feature>
<sequence>MTQQGTGRGGPVRAAEPQQGPPDDAAARGKSARSWLRLFVLALLAGVLMSALALPWKVLALVVSVFALAAGVVGLVKAIGARLPRLVVIATSLGLAAALFLSVSTAVSVLLWPVTRAYEDCVSRALTLQARSDCEDALRRFDTAG</sequence>
<proteinExistence type="predicted"/>